<evidence type="ECO:0000256" key="3">
    <source>
        <dbReference type="ARBA" id="ARBA00022833"/>
    </source>
</evidence>
<dbReference type="SUPFAM" id="SSF144232">
    <property type="entry name" value="HIT/MYND zinc finger-like"/>
    <property type="match status" value="1"/>
</dbReference>
<accession>R7RY50</accession>
<proteinExistence type="predicted"/>
<organism evidence="7 8">
    <name type="scientific">Stereum hirsutum (strain FP-91666)</name>
    <name type="common">White-rot fungus</name>
    <dbReference type="NCBI Taxonomy" id="721885"/>
    <lineage>
        <taxon>Eukaryota</taxon>
        <taxon>Fungi</taxon>
        <taxon>Dikarya</taxon>
        <taxon>Basidiomycota</taxon>
        <taxon>Agaricomycotina</taxon>
        <taxon>Agaricomycetes</taxon>
        <taxon>Russulales</taxon>
        <taxon>Stereaceae</taxon>
        <taxon>Stereum</taxon>
    </lineage>
</organism>
<sequence length="613" mass="69439">MATRNYPIIMPTHPPEQTLRWSKMVKSNPKRVADALVVQLHIGKNSWGDTTDDVAPAQEVVQRVAQAGGKDWEALVRAGVVDTLCQSVMERVMEYSCPFDMPAHVWKEVIEPIPSPYYTPLEILYLGSVDLLKPPKTAVQTTMVSALTKGWDGMMERIWDEPEATLKPTEPHDSERRMVPSILYSSFRIDSALLKEIDKPKDRTIKIMSRFLMYSVNPGDFMVNCEALREIVEPRMEPTFTYRESHPRKYSVVARILEGVKGESADMFLSKLAGPLNGFMSGRALRTGLHLLISMLADASIRCKSTQKSGSGSDEKEKKVFKREGKDSEFVLAVLRSNVLWKSLFFLLGRAATHASLQEEEMDDTIMSLIIRITGDVVMMCHVMLKDESERLLITLTSAGMFAAFDQALPICGTYNDVPKLVTTIFTPFHQQVTRNPRLRAILRPQLPRQRMFLALLQFLTKSLEPVIDYTMKLTPNDLPPFNPFTFNSKDVFIEGAWAALDLLQKAVLQEGLGEEAKKWCMRRGCKNDGDKKCSRCQKVTYCSAECQKVDWKEHKQLCPRLKNVDVFYDIMKSRAAGKPMSHREVAKRLWPPDGFPQPQGKGPVTAQSYGYD</sequence>
<dbReference type="InterPro" id="IPR002893">
    <property type="entry name" value="Znf_MYND"/>
</dbReference>
<dbReference type="OrthoDB" id="432970at2759"/>
<evidence type="ECO:0000256" key="4">
    <source>
        <dbReference type="PROSITE-ProRule" id="PRU00134"/>
    </source>
</evidence>
<dbReference type="RefSeq" id="XP_007310471.1">
    <property type="nucleotide sequence ID" value="XM_007310409.1"/>
</dbReference>
<protein>
    <recommendedName>
        <fullName evidence="6">MYND-type domain-containing protein</fullName>
    </recommendedName>
</protein>
<dbReference type="PROSITE" id="PS50865">
    <property type="entry name" value="ZF_MYND_2"/>
    <property type="match status" value="1"/>
</dbReference>
<dbReference type="GeneID" id="18800070"/>
<keyword evidence="3" id="KW-0862">Zinc</keyword>
<reference evidence="8" key="1">
    <citation type="journal article" date="2012" name="Science">
        <title>The Paleozoic origin of enzymatic lignin decomposition reconstructed from 31 fungal genomes.</title>
        <authorList>
            <person name="Floudas D."/>
            <person name="Binder M."/>
            <person name="Riley R."/>
            <person name="Barry K."/>
            <person name="Blanchette R.A."/>
            <person name="Henrissat B."/>
            <person name="Martinez A.T."/>
            <person name="Otillar R."/>
            <person name="Spatafora J.W."/>
            <person name="Yadav J.S."/>
            <person name="Aerts A."/>
            <person name="Benoit I."/>
            <person name="Boyd A."/>
            <person name="Carlson A."/>
            <person name="Copeland A."/>
            <person name="Coutinho P.M."/>
            <person name="de Vries R.P."/>
            <person name="Ferreira P."/>
            <person name="Findley K."/>
            <person name="Foster B."/>
            <person name="Gaskell J."/>
            <person name="Glotzer D."/>
            <person name="Gorecki P."/>
            <person name="Heitman J."/>
            <person name="Hesse C."/>
            <person name="Hori C."/>
            <person name="Igarashi K."/>
            <person name="Jurgens J.A."/>
            <person name="Kallen N."/>
            <person name="Kersten P."/>
            <person name="Kohler A."/>
            <person name="Kuees U."/>
            <person name="Kumar T.K.A."/>
            <person name="Kuo A."/>
            <person name="LaButti K."/>
            <person name="Larrondo L.F."/>
            <person name="Lindquist E."/>
            <person name="Ling A."/>
            <person name="Lombard V."/>
            <person name="Lucas S."/>
            <person name="Lundell T."/>
            <person name="Martin R."/>
            <person name="McLaughlin D.J."/>
            <person name="Morgenstern I."/>
            <person name="Morin E."/>
            <person name="Murat C."/>
            <person name="Nagy L.G."/>
            <person name="Nolan M."/>
            <person name="Ohm R.A."/>
            <person name="Patyshakuliyeva A."/>
            <person name="Rokas A."/>
            <person name="Ruiz-Duenas F.J."/>
            <person name="Sabat G."/>
            <person name="Salamov A."/>
            <person name="Samejima M."/>
            <person name="Schmutz J."/>
            <person name="Slot J.C."/>
            <person name="St John F."/>
            <person name="Stenlid J."/>
            <person name="Sun H."/>
            <person name="Sun S."/>
            <person name="Syed K."/>
            <person name="Tsang A."/>
            <person name="Wiebenga A."/>
            <person name="Young D."/>
            <person name="Pisabarro A."/>
            <person name="Eastwood D.C."/>
            <person name="Martin F."/>
            <person name="Cullen D."/>
            <person name="Grigoriev I.V."/>
            <person name="Hibbett D.S."/>
        </authorList>
    </citation>
    <scope>NUCLEOTIDE SEQUENCE [LARGE SCALE GENOMIC DNA]</scope>
    <source>
        <strain evidence="8">FP-91666</strain>
    </source>
</reference>
<evidence type="ECO:0000256" key="1">
    <source>
        <dbReference type="ARBA" id="ARBA00022723"/>
    </source>
</evidence>
<dbReference type="OMA" id="HVERCEG"/>
<dbReference type="PROSITE" id="PS01360">
    <property type="entry name" value="ZF_MYND_1"/>
    <property type="match status" value="1"/>
</dbReference>
<evidence type="ECO:0000259" key="6">
    <source>
        <dbReference type="PROSITE" id="PS50865"/>
    </source>
</evidence>
<dbReference type="GO" id="GO:0008270">
    <property type="term" value="F:zinc ion binding"/>
    <property type="evidence" value="ECO:0007669"/>
    <property type="project" value="UniProtKB-KW"/>
</dbReference>
<evidence type="ECO:0000256" key="2">
    <source>
        <dbReference type="ARBA" id="ARBA00022771"/>
    </source>
</evidence>
<dbReference type="EMBL" id="JH687398">
    <property type="protein sequence ID" value="EIM80331.1"/>
    <property type="molecule type" value="Genomic_DNA"/>
</dbReference>
<gene>
    <name evidence="7" type="ORF">STEHIDRAFT_150551</name>
</gene>
<dbReference type="Gene3D" id="6.10.140.2220">
    <property type="match status" value="1"/>
</dbReference>
<feature type="domain" description="MYND-type" evidence="6">
    <location>
        <begin position="521"/>
        <end position="559"/>
    </location>
</feature>
<dbReference type="AlphaFoldDB" id="R7RY50"/>
<dbReference type="Pfam" id="PF01753">
    <property type="entry name" value="zf-MYND"/>
    <property type="match status" value="1"/>
</dbReference>
<evidence type="ECO:0000313" key="8">
    <source>
        <dbReference type="Proteomes" id="UP000053927"/>
    </source>
</evidence>
<name>R7RY50_STEHR</name>
<keyword evidence="8" id="KW-1185">Reference proteome</keyword>
<dbReference type="Proteomes" id="UP000053927">
    <property type="component" value="Unassembled WGS sequence"/>
</dbReference>
<feature type="region of interest" description="Disordered" evidence="5">
    <location>
        <begin position="589"/>
        <end position="613"/>
    </location>
</feature>
<keyword evidence="1" id="KW-0479">Metal-binding</keyword>
<evidence type="ECO:0000313" key="7">
    <source>
        <dbReference type="EMBL" id="EIM80331.1"/>
    </source>
</evidence>
<evidence type="ECO:0000256" key="5">
    <source>
        <dbReference type="SAM" id="MobiDB-lite"/>
    </source>
</evidence>
<keyword evidence="2 4" id="KW-0863">Zinc-finger</keyword>
<dbReference type="KEGG" id="shs:STEHIDRAFT_150551"/>